<evidence type="ECO:0000256" key="1">
    <source>
        <dbReference type="SAM" id="MobiDB-lite"/>
    </source>
</evidence>
<name>A0A7X0NX27_9ACTN</name>
<dbReference type="InterPro" id="IPR010982">
    <property type="entry name" value="Lambda_DNA-bd_dom_sf"/>
</dbReference>
<dbReference type="EMBL" id="JACHMI010000001">
    <property type="protein sequence ID" value="MBB6551229.1"/>
    <property type="molecule type" value="Genomic_DNA"/>
</dbReference>
<dbReference type="AlphaFoldDB" id="A0A7X0NX27"/>
<proteinExistence type="predicted"/>
<dbReference type="PANTHER" id="PTHR35010:SF2">
    <property type="entry name" value="BLL4672 PROTEIN"/>
    <property type="match status" value="1"/>
</dbReference>
<dbReference type="PANTHER" id="PTHR35010">
    <property type="entry name" value="BLL4672 PROTEIN-RELATED"/>
    <property type="match status" value="1"/>
</dbReference>
<accession>A0A7X0NX27</accession>
<feature type="compositionally biased region" description="Polar residues" evidence="1">
    <location>
        <begin position="95"/>
        <end position="109"/>
    </location>
</feature>
<keyword evidence="3" id="KW-0238">DNA-binding</keyword>
<dbReference type="Proteomes" id="UP000565579">
    <property type="component" value="Unassembled WGS sequence"/>
</dbReference>
<feature type="region of interest" description="Disordered" evidence="1">
    <location>
        <begin position="89"/>
        <end position="115"/>
    </location>
</feature>
<dbReference type="Pfam" id="PF13560">
    <property type="entry name" value="HTH_31"/>
    <property type="match status" value="1"/>
</dbReference>
<keyword evidence="4" id="KW-1185">Reference proteome</keyword>
<sequence>MSPESAGLRERGAYRRVPGLRREEVAQLAGVSTDYYAQLEQGRPISPSPGVLEAIAAALWLDDAERAHLSDLMGTAAGPAAAGPWCSGSGRACTGSWTPSLTRRGSFSDGTRPRD</sequence>
<reference evidence="3 4" key="1">
    <citation type="submission" date="2020-08" db="EMBL/GenBank/DDBJ databases">
        <title>Sequencing the genomes of 1000 actinobacteria strains.</title>
        <authorList>
            <person name="Klenk H.-P."/>
        </authorList>
    </citation>
    <scope>NUCLEOTIDE SEQUENCE [LARGE SCALE GENOMIC DNA]</scope>
    <source>
        <strain evidence="3 4">DSM 43768</strain>
    </source>
</reference>
<gene>
    <name evidence="3" type="ORF">HD593_006024</name>
</gene>
<dbReference type="GO" id="GO:0003677">
    <property type="term" value="F:DNA binding"/>
    <property type="evidence" value="ECO:0007669"/>
    <property type="project" value="UniProtKB-KW"/>
</dbReference>
<evidence type="ECO:0000313" key="3">
    <source>
        <dbReference type="EMBL" id="MBB6551229.1"/>
    </source>
</evidence>
<evidence type="ECO:0000259" key="2">
    <source>
        <dbReference type="SMART" id="SM00530"/>
    </source>
</evidence>
<dbReference type="Gene3D" id="1.10.260.40">
    <property type="entry name" value="lambda repressor-like DNA-binding domains"/>
    <property type="match status" value="1"/>
</dbReference>
<evidence type="ECO:0000313" key="4">
    <source>
        <dbReference type="Proteomes" id="UP000565579"/>
    </source>
</evidence>
<dbReference type="InterPro" id="IPR001387">
    <property type="entry name" value="Cro/C1-type_HTH"/>
</dbReference>
<dbReference type="CDD" id="cd00093">
    <property type="entry name" value="HTH_XRE"/>
    <property type="match status" value="1"/>
</dbReference>
<organism evidence="3 4">
    <name type="scientific">Nonomuraea rubra</name>
    <dbReference type="NCBI Taxonomy" id="46180"/>
    <lineage>
        <taxon>Bacteria</taxon>
        <taxon>Bacillati</taxon>
        <taxon>Actinomycetota</taxon>
        <taxon>Actinomycetes</taxon>
        <taxon>Streptosporangiales</taxon>
        <taxon>Streptosporangiaceae</taxon>
        <taxon>Nonomuraea</taxon>
    </lineage>
</organism>
<protein>
    <submittedName>
        <fullName evidence="3">DNA-binding XRE family transcriptional regulator</fullName>
    </submittedName>
</protein>
<feature type="domain" description="HTH cro/C1-type" evidence="2">
    <location>
        <begin position="7"/>
        <end position="66"/>
    </location>
</feature>
<dbReference type="SUPFAM" id="SSF47413">
    <property type="entry name" value="lambda repressor-like DNA-binding domains"/>
    <property type="match status" value="1"/>
</dbReference>
<comment type="caution">
    <text evidence="3">The sequence shown here is derived from an EMBL/GenBank/DDBJ whole genome shotgun (WGS) entry which is preliminary data.</text>
</comment>
<dbReference type="RefSeq" id="WP_246546781.1">
    <property type="nucleotide sequence ID" value="NZ_JACHMI010000001.1"/>
</dbReference>
<dbReference type="SMART" id="SM00530">
    <property type="entry name" value="HTH_XRE"/>
    <property type="match status" value="1"/>
</dbReference>